<reference evidence="2" key="2">
    <citation type="journal article" date="2021" name="Front. Microbiol.">
        <title>Comprehensive Comparative Genomics and Phenotyping of Methylobacterium Species.</title>
        <authorList>
            <person name="Alessa O."/>
            <person name="Ogura Y."/>
            <person name="Fujitani Y."/>
            <person name="Takami H."/>
            <person name="Hayashi T."/>
            <person name="Sahin N."/>
            <person name="Tani A."/>
        </authorList>
    </citation>
    <scope>NUCLEOTIDE SEQUENCE</scope>
    <source>
        <strain evidence="2">DSM 22415</strain>
    </source>
</reference>
<reference evidence="3 4" key="1">
    <citation type="submission" date="2019-06" db="EMBL/GenBank/DDBJ databases">
        <authorList>
            <person name="Rodrigo-Torres L."/>
            <person name="Arahal R. D."/>
            <person name="Lucena T."/>
        </authorList>
    </citation>
    <scope>NUCLEOTIDE SEQUENCE [LARGE SCALE GENOMIC DNA]</scope>
    <source>
        <strain evidence="3 4">SW08-7</strain>
    </source>
</reference>
<dbReference type="Proteomes" id="UP000401717">
    <property type="component" value="Unassembled WGS sequence"/>
</dbReference>
<evidence type="ECO:0000313" key="2">
    <source>
        <dbReference type="EMBL" id="GJD58749.1"/>
    </source>
</evidence>
<proteinExistence type="predicted"/>
<evidence type="ECO:0000313" key="5">
    <source>
        <dbReference type="Proteomes" id="UP001055303"/>
    </source>
</evidence>
<dbReference type="RefSeq" id="WP_144766839.1">
    <property type="nucleotide sequence ID" value="NZ_BPQI01000167.1"/>
</dbReference>
<accession>A0A564G4H2</accession>
<dbReference type="AlphaFoldDB" id="A0A564G4H2"/>
<evidence type="ECO:0000256" key="1">
    <source>
        <dbReference type="SAM" id="MobiDB-lite"/>
    </source>
</evidence>
<feature type="region of interest" description="Disordered" evidence="1">
    <location>
        <begin position="1"/>
        <end position="84"/>
    </location>
</feature>
<dbReference type="EMBL" id="CABFVH010000034">
    <property type="protein sequence ID" value="VUF14481.1"/>
    <property type="molecule type" value="Genomic_DNA"/>
</dbReference>
<reference evidence="2" key="3">
    <citation type="submission" date="2021-08" db="EMBL/GenBank/DDBJ databases">
        <authorList>
            <person name="Tani A."/>
            <person name="Ola A."/>
            <person name="Ogura Y."/>
            <person name="Katsura K."/>
            <person name="Hayashi T."/>
        </authorList>
    </citation>
    <scope>NUCLEOTIDE SEQUENCE</scope>
    <source>
        <strain evidence="2">DSM 22415</strain>
    </source>
</reference>
<keyword evidence="5" id="KW-1185">Reference proteome</keyword>
<organism evidence="3 4">
    <name type="scientific">Methylobacterium dankookense</name>
    <dbReference type="NCBI Taxonomy" id="560405"/>
    <lineage>
        <taxon>Bacteria</taxon>
        <taxon>Pseudomonadati</taxon>
        <taxon>Pseudomonadota</taxon>
        <taxon>Alphaproteobacteria</taxon>
        <taxon>Hyphomicrobiales</taxon>
        <taxon>Methylobacteriaceae</taxon>
        <taxon>Methylobacterium</taxon>
    </lineage>
</organism>
<gene>
    <name evidence="2" type="ORF">IFDJLNFL_4672</name>
    <name evidence="3" type="ORF">MTDSW087_04206</name>
</gene>
<sequence>MGKGVGEGDARLDGGIAGQTAELGGVAEPADQNWSAKTVPDTVRPLRLPQRLSVPHSSRMGAGVFTVKPDGGRTLASGDEGERI</sequence>
<dbReference type="EMBL" id="BPQI01000167">
    <property type="protein sequence ID" value="GJD58749.1"/>
    <property type="molecule type" value="Genomic_DNA"/>
</dbReference>
<feature type="compositionally biased region" description="Basic and acidic residues" evidence="1">
    <location>
        <begin position="1"/>
        <end position="12"/>
    </location>
</feature>
<evidence type="ECO:0000313" key="3">
    <source>
        <dbReference type="EMBL" id="VUF14481.1"/>
    </source>
</evidence>
<name>A0A564G4H2_9HYPH</name>
<evidence type="ECO:0000313" key="4">
    <source>
        <dbReference type="Proteomes" id="UP000401717"/>
    </source>
</evidence>
<dbReference type="Proteomes" id="UP001055303">
    <property type="component" value="Unassembled WGS sequence"/>
</dbReference>
<protein>
    <submittedName>
        <fullName evidence="3">Uncharacterized protein</fullName>
    </submittedName>
</protein>
<dbReference type="OrthoDB" id="9839339at2"/>